<dbReference type="GO" id="GO:0008270">
    <property type="term" value="F:zinc ion binding"/>
    <property type="evidence" value="ECO:0007669"/>
    <property type="project" value="UniProtKB-KW"/>
</dbReference>
<accession>A0AAV4HWI9</accession>
<sequence>MESCSQKKRLKDKFKATKKELNIDPTLWEALAKNRPAWRRAVTKEAKTYEQQRLQAAKTKRAARKARHNCNPTPQATAPPWPCPLCNRDFRARIGLISHLRTH</sequence>
<evidence type="ECO:0000313" key="5">
    <source>
        <dbReference type="Proteomes" id="UP000762676"/>
    </source>
</evidence>
<dbReference type="EMBL" id="BMAT01005910">
    <property type="protein sequence ID" value="GFS02314.1"/>
    <property type="molecule type" value="Genomic_DNA"/>
</dbReference>
<keyword evidence="1" id="KW-0863">Zinc-finger</keyword>
<proteinExistence type="predicted"/>
<dbReference type="PROSITE" id="PS50157">
    <property type="entry name" value="ZINC_FINGER_C2H2_2"/>
    <property type="match status" value="1"/>
</dbReference>
<dbReference type="AlphaFoldDB" id="A0AAV4HWI9"/>
<keyword evidence="1" id="KW-0862">Zinc</keyword>
<feature type="region of interest" description="Disordered" evidence="2">
    <location>
        <begin position="62"/>
        <end position="82"/>
    </location>
</feature>
<keyword evidence="1" id="KW-0479">Metal-binding</keyword>
<protein>
    <submittedName>
        <fullName evidence="4">Secretory carrier-associated membrane protein</fullName>
    </submittedName>
</protein>
<keyword evidence="5" id="KW-1185">Reference proteome</keyword>
<evidence type="ECO:0000313" key="4">
    <source>
        <dbReference type="EMBL" id="GFS02314.1"/>
    </source>
</evidence>
<reference evidence="4 5" key="1">
    <citation type="journal article" date="2021" name="Elife">
        <title>Chloroplast acquisition without the gene transfer in kleptoplastic sea slugs, Plakobranchus ocellatus.</title>
        <authorList>
            <person name="Maeda T."/>
            <person name="Takahashi S."/>
            <person name="Yoshida T."/>
            <person name="Shimamura S."/>
            <person name="Takaki Y."/>
            <person name="Nagai Y."/>
            <person name="Toyoda A."/>
            <person name="Suzuki Y."/>
            <person name="Arimoto A."/>
            <person name="Ishii H."/>
            <person name="Satoh N."/>
            <person name="Nishiyama T."/>
            <person name="Hasebe M."/>
            <person name="Maruyama T."/>
            <person name="Minagawa J."/>
            <person name="Obokata J."/>
            <person name="Shigenobu S."/>
        </authorList>
    </citation>
    <scope>NUCLEOTIDE SEQUENCE [LARGE SCALE GENOMIC DNA]</scope>
</reference>
<evidence type="ECO:0000259" key="3">
    <source>
        <dbReference type="PROSITE" id="PS50157"/>
    </source>
</evidence>
<dbReference type="InterPro" id="IPR013087">
    <property type="entry name" value="Znf_C2H2_type"/>
</dbReference>
<organism evidence="4 5">
    <name type="scientific">Elysia marginata</name>
    <dbReference type="NCBI Taxonomy" id="1093978"/>
    <lineage>
        <taxon>Eukaryota</taxon>
        <taxon>Metazoa</taxon>
        <taxon>Spiralia</taxon>
        <taxon>Lophotrochozoa</taxon>
        <taxon>Mollusca</taxon>
        <taxon>Gastropoda</taxon>
        <taxon>Heterobranchia</taxon>
        <taxon>Euthyneura</taxon>
        <taxon>Panpulmonata</taxon>
        <taxon>Sacoglossa</taxon>
        <taxon>Placobranchoidea</taxon>
        <taxon>Plakobranchidae</taxon>
        <taxon>Elysia</taxon>
    </lineage>
</organism>
<dbReference type="Proteomes" id="UP000762676">
    <property type="component" value="Unassembled WGS sequence"/>
</dbReference>
<dbReference type="PROSITE" id="PS00028">
    <property type="entry name" value="ZINC_FINGER_C2H2_1"/>
    <property type="match status" value="1"/>
</dbReference>
<feature type="domain" description="C2H2-type" evidence="3">
    <location>
        <begin position="81"/>
        <end position="103"/>
    </location>
</feature>
<evidence type="ECO:0000256" key="1">
    <source>
        <dbReference type="PROSITE-ProRule" id="PRU00042"/>
    </source>
</evidence>
<gene>
    <name evidence="4" type="ORF">ElyMa_002861400</name>
</gene>
<comment type="caution">
    <text evidence="4">The sequence shown here is derived from an EMBL/GenBank/DDBJ whole genome shotgun (WGS) entry which is preliminary data.</text>
</comment>
<evidence type="ECO:0000256" key="2">
    <source>
        <dbReference type="SAM" id="MobiDB-lite"/>
    </source>
</evidence>
<name>A0AAV4HWI9_9GAST</name>